<keyword evidence="5" id="KW-1185">Reference proteome</keyword>
<dbReference type="InterPro" id="IPR000462">
    <property type="entry name" value="CDP-OH_P_trans"/>
</dbReference>
<feature type="transmembrane region" description="Helical" evidence="3">
    <location>
        <begin position="236"/>
        <end position="260"/>
    </location>
</feature>
<proteinExistence type="inferred from homology"/>
<evidence type="ECO:0000256" key="2">
    <source>
        <dbReference type="RuleBase" id="RU003750"/>
    </source>
</evidence>
<evidence type="ECO:0000256" key="3">
    <source>
        <dbReference type="SAM" id="Phobius"/>
    </source>
</evidence>
<feature type="transmembrane region" description="Helical" evidence="3">
    <location>
        <begin position="121"/>
        <end position="139"/>
    </location>
</feature>
<dbReference type="RefSeq" id="WP_334250940.1">
    <property type="nucleotide sequence ID" value="NZ_JBAKBE010000004.1"/>
</dbReference>
<accession>A0ABU7ZMG9</accession>
<dbReference type="Proteomes" id="UP001380822">
    <property type="component" value="Unassembled WGS sequence"/>
</dbReference>
<comment type="caution">
    <text evidence="4">The sequence shown here is derived from an EMBL/GenBank/DDBJ whole genome shotgun (WGS) entry which is preliminary data.</text>
</comment>
<sequence length="267" mass="28187">MLSNETSTGRRALMPLASGAKAASIQLSALRRDALRVLAAVLALSVAAYAAVAVALSLGFDVPLAASALLLGTFCLVVRGLVHHRFQFFGAANTVTAVRAAMVSLVAAVVLFAEMHQAEAAAHWALAGLASLALALDGLDGYLARRYHQESDLGARFDMEVDAFLILCLSAAAWQLGKAGPWVLLIGLMRYGFVLAQYLQPRLAAPLPPSFRRKLVCVVQVVALCGLLLPPVTAPFSIWIAAAALAALTWSFAVDTAYLLRKPEAGH</sequence>
<dbReference type="Gene3D" id="1.20.120.1760">
    <property type="match status" value="1"/>
</dbReference>
<gene>
    <name evidence="4" type="ORF">V6L76_09255</name>
</gene>
<evidence type="ECO:0000256" key="1">
    <source>
        <dbReference type="ARBA" id="ARBA00022679"/>
    </source>
</evidence>
<keyword evidence="3" id="KW-0812">Transmembrane</keyword>
<dbReference type="InterPro" id="IPR043130">
    <property type="entry name" value="CDP-OH_PTrfase_TM_dom"/>
</dbReference>
<feature type="transmembrane region" description="Helical" evidence="3">
    <location>
        <begin position="94"/>
        <end position="115"/>
    </location>
</feature>
<feature type="transmembrane region" description="Helical" evidence="3">
    <location>
        <begin position="64"/>
        <end position="82"/>
    </location>
</feature>
<keyword evidence="3" id="KW-1133">Transmembrane helix</keyword>
<feature type="transmembrane region" description="Helical" evidence="3">
    <location>
        <begin position="37"/>
        <end position="58"/>
    </location>
</feature>
<dbReference type="InterPro" id="IPR048254">
    <property type="entry name" value="CDP_ALCOHOL_P_TRANSF_CS"/>
</dbReference>
<comment type="similarity">
    <text evidence="2">Belongs to the CDP-alcohol phosphatidyltransferase class-I family.</text>
</comment>
<keyword evidence="3" id="KW-0472">Membrane</keyword>
<dbReference type="Pfam" id="PF01066">
    <property type="entry name" value="CDP-OH_P_transf"/>
    <property type="match status" value="1"/>
</dbReference>
<evidence type="ECO:0000313" key="4">
    <source>
        <dbReference type="EMBL" id="MEH0096441.1"/>
    </source>
</evidence>
<name>A0ABU7ZMG9_9HYPH</name>
<dbReference type="EMBL" id="JBAKBE010000004">
    <property type="protein sequence ID" value="MEH0096441.1"/>
    <property type="molecule type" value="Genomic_DNA"/>
</dbReference>
<protein>
    <submittedName>
        <fullName evidence="4">CDP-alcohol phosphatidyltransferase family protein</fullName>
    </submittedName>
</protein>
<dbReference type="PROSITE" id="PS00379">
    <property type="entry name" value="CDP_ALCOHOL_P_TRANSF"/>
    <property type="match status" value="1"/>
</dbReference>
<organism evidence="4 5">
    <name type="scientific">Pannonibacter anstelovis</name>
    <dbReference type="NCBI Taxonomy" id="3121537"/>
    <lineage>
        <taxon>Bacteria</taxon>
        <taxon>Pseudomonadati</taxon>
        <taxon>Pseudomonadota</taxon>
        <taxon>Alphaproteobacteria</taxon>
        <taxon>Hyphomicrobiales</taxon>
        <taxon>Stappiaceae</taxon>
        <taxon>Pannonibacter</taxon>
    </lineage>
</organism>
<feature type="transmembrane region" description="Helical" evidence="3">
    <location>
        <begin position="159"/>
        <end position="176"/>
    </location>
</feature>
<evidence type="ECO:0000313" key="5">
    <source>
        <dbReference type="Proteomes" id="UP001380822"/>
    </source>
</evidence>
<reference evidence="4 5" key="1">
    <citation type="submission" date="2024-02" db="EMBL/GenBank/DDBJ databases">
        <title>A new putative Pannonibacter species isolated from two cases of bloodstream infections in paediatric patients.</title>
        <authorList>
            <person name="Castellana S."/>
            <person name="De Laurentiis V."/>
            <person name="Grassi M."/>
            <person name="De Leonardis F."/>
            <person name="Mosca A."/>
            <person name="De Carlo C."/>
            <person name="Sparapano E."/>
            <person name="Ronga L."/>
            <person name="Santacroce L."/>
            <person name="Chironna M."/>
            <person name="De Robertis A."/>
            <person name="Bianco A."/>
            <person name="Del Sambro L."/>
            <person name="Capozzi L."/>
            <person name="Parisi A."/>
        </authorList>
    </citation>
    <scope>NUCLEOTIDE SEQUENCE [LARGE SCALE GENOMIC DNA]</scope>
    <source>
        <strain evidence="4 5">Pt2</strain>
    </source>
</reference>
<keyword evidence="1 2" id="KW-0808">Transferase</keyword>